<accession>A0A200I0Q1</accession>
<dbReference type="EMBL" id="NIBL01000002">
    <property type="protein sequence ID" value="OUZ18079.1"/>
    <property type="molecule type" value="Genomic_DNA"/>
</dbReference>
<proteinExistence type="predicted"/>
<comment type="caution">
    <text evidence="1">The sequence shown here is derived from an EMBL/GenBank/DDBJ whole genome shotgun (WGS) entry which is preliminary data.</text>
</comment>
<gene>
    <name evidence="1" type="ORF">A5869_001561</name>
</gene>
<evidence type="ECO:0008006" key="3">
    <source>
        <dbReference type="Google" id="ProtNLM"/>
    </source>
</evidence>
<protein>
    <recommendedName>
        <fullName evidence="3">Transposase</fullName>
    </recommendedName>
</protein>
<evidence type="ECO:0000313" key="2">
    <source>
        <dbReference type="Proteomes" id="UP000196503"/>
    </source>
</evidence>
<reference evidence="1 2" key="1">
    <citation type="submission" date="2017-05" db="EMBL/GenBank/DDBJ databases">
        <title>The Genome Sequence of Enterococcus faecium 2D5_DIV0622.</title>
        <authorList>
            <consortium name="The Broad Institute Genomics Platform"/>
            <consortium name="The Broad Institute Genomic Center for Infectious Diseases"/>
            <person name="Earl A."/>
            <person name="Manson A."/>
            <person name="Schwartman J."/>
            <person name="Gilmore M."/>
            <person name="Abouelleil A."/>
            <person name="Cao P."/>
            <person name="Chapman S."/>
            <person name="Cusick C."/>
            <person name="Shea T."/>
            <person name="Young S."/>
            <person name="Neafsey D."/>
            <person name="Nusbaum C."/>
            <person name="Birren B."/>
        </authorList>
    </citation>
    <scope>NUCLEOTIDE SEQUENCE [LARGE SCALE GENOMIC DNA]</scope>
    <source>
        <strain evidence="1 2">2D5_DIV0622</strain>
    </source>
</reference>
<sequence length="57" mass="6897">MNELKKYKVIKLVSEDRKSKKRATVELNLTIRHINRLLNAYHKEEKKHLAIEIEINR</sequence>
<evidence type="ECO:0000313" key="1">
    <source>
        <dbReference type="EMBL" id="OUZ18079.1"/>
    </source>
</evidence>
<organism evidence="1 2">
    <name type="scientific">Enterococcus cecorum</name>
    <dbReference type="NCBI Taxonomy" id="44008"/>
    <lineage>
        <taxon>Bacteria</taxon>
        <taxon>Bacillati</taxon>
        <taxon>Bacillota</taxon>
        <taxon>Bacilli</taxon>
        <taxon>Lactobacillales</taxon>
        <taxon>Enterococcaceae</taxon>
        <taxon>Enterococcus</taxon>
    </lineage>
</organism>
<name>A0A200I0Q1_9ENTE</name>
<dbReference type="Proteomes" id="UP000196503">
    <property type="component" value="Unassembled WGS sequence"/>
</dbReference>
<dbReference type="AlphaFoldDB" id="A0A200I0Q1"/>